<reference evidence="2" key="2">
    <citation type="submission" date="2020-10" db="UniProtKB">
        <authorList>
            <consortium name="WormBaseParasite"/>
        </authorList>
    </citation>
    <scope>IDENTIFICATION</scope>
</reference>
<evidence type="ECO:0000313" key="2">
    <source>
        <dbReference type="WBParaSite" id="Pan_g2487.t1"/>
    </source>
</evidence>
<reference evidence="1" key="1">
    <citation type="journal article" date="2013" name="Genetics">
        <title>The draft genome and transcriptome of Panagrellus redivivus are shaped by the harsh demands of a free-living lifestyle.</title>
        <authorList>
            <person name="Srinivasan J."/>
            <person name="Dillman A.R."/>
            <person name="Macchietto M.G."/>
            <person name="Heikkinen L."/>
            <person name="Lakso M."/>
            <person name="Fracchia K.M."/>
            <person name="Antoshechkin I."/>
            <person name="Mortazavi A."/>
            <person name="Wong G."/>
            <person name="Sternberg P.W."/>
        </authorList>
    </citation>
    <scope>NUCLEOTIDE SEQUENCE [LARGE SCALE GENOMIC DNA]</scope>
    <source>
        <strain evidence="1">MT8872</strain>
    </source>
</reference>
<accession>A0A7E4VUD4</accession>
<keyword evidence="1" id="KW-1185">Reference proteome</keyword>
<name>A0A7E4VUD4_PANRE</name>
<dbReference type="WBParaSite" id="Pan_g2487.t1">
    <property type="protein sequence ID" value="Pan_g2487.t1"/>
    <property type="gene ID" value="Pan_g2487"/>
</dbReference>
<organism evidence="1 2">
    <name type="scientific">Panagrellus redivivus</name>
    <name type="common">Microworm</name>
    <dbReference type="NCBI Taxonomy" id="6233"/>
    <lineage>
        <taxon>Eukaryota</taxon>
        <taxon>Metazoa</taxon>
        <taxon>Ecdysozoa</taxon>
        <taxon>Nematoda</taxon>
        <taxon>Chromadorea</taxon>
        <taxon>Rhabditida</taxon>
        <taxon>Tylenchina</taxon>
        <taxon>Panagrolaimomorpha</taxon>
        <taxon>Panagrolaimoidea</taxon>
        <taxon>Panagrolaimidae</taxon>
        <taxon>Panagrellus</taxon>
    </lineage>
</organism>
<protein>
    <submittedName>
        <fullName evidence="2">BPH_3 domain-containing protein</fullName>
    </submittedName>
</protein>
<dbReference type="Proteomes" id="UP000492821">
    <property type="component" value="Unassembled WGS sequence"/>
</dbReference>
<evidence type="ECO:0000313" key="1">
    <source>
        <dbReference type="Proteomes" id="UP000492821"/>
    </source>
</evidence>
<proteinExistence type="predicted"/>
<dbReference type="AlphaFoldDB" id="A0A7E4VUD4"/>
<sequence>MTDNNEPENSTISHNIEALPFADLPYEFKERLAQLLPRGVLATLARTGHEAALLAFPHIRFVKQLRVSAQSQSPYLKISINKTHFVDYDVKTETREFYITRKLTLNLHSRRAFNKVYVGLSNFEKNLHRYPDTITFAEKVSEILSVA</sequence>